<proteinExistence type="predicted"/>
<organism evidence="1">
    <name type="scientific">bioreactor metagenome</name>
    <dbReference type="NCBI Taxonomy" id="1076179"/>
    <lineage>
        <taxon>unclassified sequences</taxon>
        <taxon>metagenomes</taxon>
        <taxon>ecological metagenomes</taxon>
    </lineage>
</organism>
<accession>A0A644ZM55</accession>
<reference evidence="1" key="1">
    <citation type="submission" date="2019-08" db="EMBL/GenBank/DDBJ databases">
        <authorList>
            <person name="Kucharzyk K."/>
            <person name="Murdoch R.W."/>
            <person name="Higgins S."/>
            <person name="Loffler F."/>
        </authorList>
    </citation>
    <scope>NUCLEOTIDE SEQUENCE</scope>
</reference>
<dbReference type="EMBL" id="VSSQ01009572">
    <property type="protein sequence ID" value="MPM42010.1"/>
    <property type="molecule type" value="Genomic_DNA"/>
</dbReference>
<sequence length="218" mass="23109">MSALRLVLDHLGECCHGLKAVAPMDLQAVPQHAGKVAQHPLLNVAVLQHIENFMGEHPQHLGVLLIRLAVVPQLRLRVPLCGAAQQGRFREPLACRLTAVVGLAGQVIGIEHVPQLMGKQAADLVIPLLPRLISGDIAVPGIDPDELIVRHSGVAILGRPYRFDLDPPPVSVPAGLGHGHVGEVGGQDAGGEELAVGDGLLLLCNELLDFFMIHSGQE</sequence>
<gene>
    <name evidence="1" type="ORF">SDC9_88672</name>
</gene>
<protein>
    <submittedName>
        <fullName evidence="1">Uncharacterized protein</fullName>
    </submittedName>
</protein>
<dbReference type="AlphaFoldDB" id="A0A644ZM55"/>
<evidence type="ECO:0000313" key="1">
    <source>
        <dbReference type="EMBL" id="MPM42010.1"/>
    </source>
</evidence>
<comment type="caution">
    <text evidence="1">The sequence shown here is derived from an EMBL/GenBank/DDBJ whole genome shotgun (WGS) entry which is preliminary data.</text>
</comment>
<name>A0A644ZM55_9ZZZZ</name>